<dbReference type="InterPro" id="IPR011332">
    <property type="entry name" value="Ribosomal_zn-bd"/>
</dbReference>
<protein>
    <recommendedName>
        <fullName evidence="4 5">Large ribosomal subunit protein bL33</fullName>
    </recommendedName>
</protein>
<name>A0A0F7WQC5_CHLPN</name>
<comment type="similarity">
    <text evidence="1 5">Belongs to the bacterial ribosomal protein bL33 family.</text>
</comment>
<dbReference type="EMBL" id="LN847039">
    <property type="protein sequence ID" value="CRI42375.1"/>
    <property type="molecule type" value="Genomic_DNA"/>
</dbReference>
<dbReference type="InterPro" id="IPR001705">
    <property type="entry name" value="Ribosomal_bL33"/>
</dbReference>
<dbReference type="GO" id="GO:0022625">
    <property type="term" value="C:cytosolic large ribosomal subunit"/>
    <property type="evidence" value="ECO:0007669"/>
    <property type="project" value="TreeGrafter"/>
</dbReference>
<keyword evidence="2 5" id="KW-0689">Ribosomal protein</keyword>
<dbReference type="GO" id="GO:0003735">
    <property type="term" value="F:structural constituent of ribosome"/>
    <property type="evidence" value="ECO:0007669"/>
    <property type="project" value="InterPro"/>
</dbReference>
<dbReference type="FunFam" id="2.20.28.120:FF:000009">
    <property type="entry name" value="50S ribosomal protein L33"/>
    <property type="match status" value="1"/>
</dbReference>
<accession>A0A0F7WQC5</accession>
<evidence type="ECO:0000256" key="1">
    <source>
        <dbReference type="ARBA" id="ARBA00007596"/>
    </source>
</evidence>
<dbReference type="InterPro" id="IPR038584">
    <property type="entry name" value="Ribosomal_bL33_sf"/>
</dbReference>
<sequence>MASKNREIIKLKSSESSDMYWTVKNKRKTTGRLELKKYDRKLRRHVIFKEAK</sequence>
<evidence type="ECO:0000256" key="4">
    <source>
        <dbReference type="ARBA" id="ARBA00035176"/>
    </source>
</evidence>
<keyword evidence="3 5" id="KW-0687">Ribonucleoprotein</keyword>
<proteinExistence type="inferred from homology"/>
<evidence type="ECO:0000313" key="6">
    <source>
        <dbReference type="EMBL" id="CRI42375.1"/>
    </source>
</evidence>
<dbReference type="Pfam" id="PF00471">
    <property type="entry name" value="Ribosomal_L33"/>
    <property type="match status" value="1"/>
</dbReference>
<dbReference type="OMA" id="TESSYMY"/>
<dbReference type="NCBIfam" id="TIGR01023">
    <property type="entry name" value="rpmG_bact"/>
    <property type="match status" value="1"/>
</dbReference>
<organism evidence="6">
    <name type="scientific">Chlamydia pneumoniae</name>
    <name type="common">Chlamydophila pneumoniae</name>
    <dbReference type="NCBI Taxonomy" id="83558"/>
    <lineage>
        <taxon>Bacteria</taxon>
        <taxon>Pseudomonadati</taxon>
        <taxon>Chlamydiota</taxon>
        <taxon>Chlamydiia</taxon>
        <taxon>Chlamydiales</taxon>
        <taxon>Chlamydiaceae</taxon>
        <taxon>Chlamydia/Chlamydophila group</taxon>
        <taxon>Chlamydia</taxon>
    </lineage>
</organism>
<dbReference type="PANTHER" id="PTHR15238">
    <property type="entry name" value="54S RIBOSOMAL PROTEIN L39, MITOCHONDRIAL"/>
    <property type="match status" value="1"/>
</dbReference>
<dbReference type="HAMAP" id="MF_00294">
    <property type="entry name" value="Ribosomal_bL33"/>
    <property type="match status" value="1"/>
</dbReference>
<dbReference type="Gene3D" id="2.20.28.120">
    <property type="entry name" value="Ribosomal protein L33"/>
    <property type="match status" value="1"/>
</dbReference>
<dbReference type="NCBIfam" id="NF001860">
    <property type="entry name" value="PRK00595.1"/>
    <property type="match status" value="1"/>
</dbReference>
<evidence type="ECO:0000256" key="5">
    <source>
        <dbReference type="HAMAP-Rule" id="MF_00294"/>
    </source>
</evidence>
<dbReference type="AlphaFoldDB" id="A0A0F7WQC5"/>
<evidence type="ECO:0000256" key="2">
    <source>
        <dbReference type="ARBA" id="ARBA00022980"/>
    </source>
</evidence>
<dbReference type="PROSITE" id="PS00582">
    <property type="entry name" value="RIBOSOMAL_L33"/>
    <property type="match status" value="1"/>
</dbReference>
<dbReference type="GO" id="GO:0006412">
    <property type="term" value="P:translation"/>
    <property type="evidence" value="ECO:0007669"/>
    <property type="project" value="UniProtKB-UniRule"/>
</dbReference>
<reference evidence="6" key="1">
    <citation type="submission" date="2015-05" db="EMBL/GenBank/DDBJ databases">
        <authorList>
            <person name="Rattei Thomas"/>
        </authorList>
    </citation>
    <scope>NUCLEOTIDE SEQUENCE</scope>
    <source>
        <strain evidence="6">DC9</strain>
    </source>
</reference>
<dbReference type="InterPro" id="IPR018264">
    <property type="entry name" value="Ribosomal_bL33_CS"/>
</dbReference>
<dbReference type="SMR" id="A0A0F7WQC5"/>
<evidence type="ECO:0000256" key="3">
    <source>
        <dbReference type="ARBA" id="ARBA00023274"/>
    </source>
</evidence>
<gene>
    <name evidence="5" type="primary">rpmG</name>
    <name evidence="6" type="ORF">BN1224_DC9_BH_00080</name>
</gene>
<dbReference type="PANTHER" id="PTHR15238:SF1">
    <property type="entry name" value="LARGE RIBOSOMAL SUBUNIT PROTEIN BL33M"/>
    <property type="match status" value="1"/>
</dbReference>
<dbReference type="SUPFAM" id="SSF57829">
    <property type="entry name" value="Zn-binding ribosomal proteins"/>
    <property type="match status" value="1"/>
</dbReference>